<feature type="active site" description="Charge relay system" evidence="5">
    <location>
        <position position="575"/>
    </location>
</feature>
<dbReference type="PRINTS" id="PR00723">
    <property type="entry name" value="SUBTILISIN"/>
</dbReference>
<comment type="similarity">
    <text evidence="1 5">Belongs to the peptidase S8 family.</text>
</comment>
<keyword evidence="6" id="KW-0812">Transmembrane</keyword>
<dbReference type="InterPro" id="IPR056002">
    <property type="entry name" value="DUF7580"/>
</dbReference>
<keyword evidence="10" id="KW-1185">Reference proteome</keyword>
<dbReference type="InterPro" id="IPR000209">
    <property type="entry name" value="Peptidase_S8/S53_dom"/>
</dbReference>
<dbReference type="OMA" id="QFDMLFS"/>
<dbReference type="HOGENOM" id="CLU_009240_2_0_1"/>
<keyword evidence="6" id="KW-1133">Transmembrane helix</keyword>
<dbReference type="PANTHER" id="PTHR43806:SF11">
    <property type="entry name" value="CEREVISIN-RELATED"/>
    <property type="match status" value="1"/>
</dbReference>
<dbReference type="AlphaFoldDB" id="G9MX66"/>
<evidence type="ECO:0000256" key="4">
    <source>
        <dbReference type="ARBA" id="ARBA00022825"/>
    </source>
</evidence>
<dbReference type="Gene3D" id="3.40.50.200">
    <property type="entry name" value="Peptidase S8/S53 domain"/>
    <property type="match status" value="1"/>
</dbReference>
<dbReference type="InterPro" id="IPR015500">
    <property type="entry name" value="Peptidase_S8_subtilisin-rel"/>
</dbReference>
<dbReference type="GeneID" id="25797302"/>
<evidence type="ECO:0000313" key="10">
    <source>
        <dbReference type="Proteomes" id="UP000007115"/>
    </source>
</evidence>
<evidence type="ECO:0000256" key="5">
    <source>
        <dbReference type="PROSITE-ProRule" id="PRU01240"/>
    </source>
</evidence>
<evidence type="ECO:0000256" key="2">
    <source>
        <dbReference type="ARBA" id="ARBA00022670"/>
    </source>
</evidence>
<keyword evidence="4 5" id="KW-0720">Serine protease</keyword>
<dbReference type="InterPro" id="IPR050131">
    <property type="entry name" value="Peptidase_S8_subtilisin-like"/>
</dbReference>
<evidence type="ECO:0000259" key="7">
    <source>
        <dbReference type="Pfam" id="PF00082"/>
    </source>
</evidence>
<keyword evidence="3 5" id="KW-0378">Hydrolase</keyword>
<dbReference type="GO" id="GO:0004252">
    <property type="term" value="F:serine-type endopeptidase activity"/>
    <property type="evidence" value="ECO:0007669"/>
    <property type="project" value="UniProtKB-UniRule"/>
</dbReference>
<dbReference type="InterPro" id="IPR036852">
    <property type="entry name" value="Peptidase_S8/S53_dom_sf"/>
</dbReference>
<dbReference type="OrthoDB" id="206201at2759"/>
<dbReference type="VEuPathDB" id="FungiDB:TRIVIDRAFT_70009"/>
<dbReference type="Pfam" id="PF24476">
    <property type="entry name" value="DUF7580"/>
    <property type="match status" value="1"/>
</dbReference>
<dbReference type="GO" id="GO:0006508">
    <property type="term" value="P:proteolysis"/>
    <property type="evidence" value="ECO:0007669"/>
    <property type="project" value="UniProtKB-KW"/>
</dbReference>
<evidence type="ECO:0000256" key="1">
    <source>
        <dbReference type="ARBA" id="ARBA00011073"/>
    </source>
</evidence>
<organism evidence="9 10">
    <name type="scientific">Hypocrea virens (strain Gv29-8 / FGSC 10586)</name>
    <name type="common">Gliocladium virens</name>
    <name type="synonym">Trichoderma virens</name>
    <dbReference type="NCBI Taxonomy" id="413071"/>
    <lineage>
        <taxon>Eukaryota</taxon>
        <taxon>Fungi</taxon>
        <taxon>Dikarya</taxon>
        <taxon>Ascomycota</taxon>
        <taxon>Pezizomycotina</taxon>
        <taxon>Sordariomycetes</taxon>
        <taxon>Hypocreomycetidae</taxon>
        <taxon>Hypocreales</taxon>
        <taxon>Hypocreaceae</taxon>
        <taxon>Trichoderma</taxon>
    </lineage>
</organism>
<protein>
    <submittedName>
        <fullName evidence="9">Uncharacterized protein</fullName>
    </submittedName>
</protein>
<name>G9MX66_HYPVG</name>
<accession>G9MX66</accession>
<evidence type="ECO:0000259" key="8">
    <source>
        <dbReference type="Pfam" id="PF24476"/>
    </source>
</evidence>
<dbReference type="InParanoid" id="G9MX66"/>
<keyword evidence="6" id="KW-0472">Membrane</keyword>
<evidence type="ECO:0000256" key="6">
    <source>
        <dbReference type="SAM" id="Phobius"/>
    </source>
</evidence>
<dbReference type="PROSITE" id="PS51892">
    <property type="entry name" value="SUBTILASE"/>
    <property type="match status" value="1"/>
</dbReference>
<dbReference type="eggNOG" id="ENOG502S0RE">
    <property type="taxonomic scope" value="Eukaryota"/>
</dbReference>
<evidence type="ECO:0000256" key="3">
    <source>
        <dbReference type="ARBA" id="ARBA00022801"/>
    </source>
</evidence>
<dbReference type="STRING" id="413071.G9MX66"/>
<dbReference type="SUPFAM" id="SSF52743">
    <property type="entry name" value="Subtilisin-like"/>
    <property type="match status" value="1"/>
</dbReference>
<dbReference type="CDD" id="cd00306">
    <property type="entry name" value="Peptidases_S8_S53"/>
    <property type="match status" value="1"/>
</dbReference>
<reference evidence="9 10" key="1">
    <citation type="journal article" date="2011" name="Genome Biol.">
        <title>Comparative genome sequence analysis underscores mycoparasitism as the ancestral life style of Trichoderma.</title>
        <authorList>
            <person name="Kubicek C.P."/>
            <person name="Herrera-Estrella A."/>
            <person name="Seidl-Seiboth V."/>
            <person name="Martinez D.A."/>
            <person name="Druzhinina I.S."/>
            <person name="Thon M."/>
            <person name="Zeilinger S."/>
            <person name="Casas-Flores S."/>
            <person name="Horwitz B.A."/>
            <person name="Mukherjee P.K."/>
            <person name="Mukherjee M."/>
            <person name="Kredics L."/>
            <person name="Alcaraz L.D."/>
            <person name="Aerts A."/>
            <person name="Antal Z."/>
            <person name="Atanasova L."/>
            <person name="Cervantes-Badillo M.G."/>
            <person name="Challacombe J."/>
            <person name="Chertkov O."/>
            <person name="McCluskey K."/>
            <person name="Coulpier F."/>
            <person name="Deshpande N."/>
            <person name="von Doehren H."/>
            <person name="Ebbole D.J."/>
            <person name="Esquivel-Naranjo E.U."/>
            <person name="Fekete E."/>
            <person name="Flipphi M."/>
            <person name="Glaser F."/>
            <person name="Gomez-Rodriguez E.Y."/>
            <person name="Gruber S."/>
            <person name="Han C."/>
            <person name="Henrissat B."/>
            <person name="Hermosa R."/>
            <person name="Hernandez-Onate M."/>
            <person name="Karaffa L."/>
            <person name="Kosti I."/>
            <person name="Le Crom S."/>
            <person name="Lindquist E."/>
            <person name="Lucas S."/>
            <person name="Luebeck M."/>
            <person name="Luebeck P.S."/>
            <person name="Margeot A."/>
            <person name="Metz B."/>
            <person name="Misra M."/>
            <person name="Nevalainen H."/>
            <person name="Omann M."/>
            <person name="Packer N."/>
            <person name="Perrone G."/>
            <person name="Uresti-Rivera E.E."/>
            <person name="Salamov A."/>
            <person name="Schmoll M."/>
            <person name="Seiboth B."/>
            <person name="Shapiro H."/>
            <person name="Sukno S."/>
            <person name="Tamayo-Ramos J.A."/>
            <person name="Tisch D."/>
            <person name="Wiest A."/>
            <person name="Wilkinson H.H."/>
            <person name="Zhang M."/>
            <person name="Coutinho P.M."/>
            <person name="Kenerley C.M."/>
            <person name="Monte E."/>
            <person name="Baker S.E."/>
            <person name="Grigoriev I.V."/>
        </authorList>
    </citation>
    <scope>NUCLEOTIDE SEQUENCE [LARGE SCALE GENOMIC DNA]</scope>
    <source>
        <strain evidence="10">Gv29-8 / FGSC 10586</strain>
    </source>
</reference>
<feature type="domain" description="DUF7580" evidence="8">
    <location>
        <begin position="296"/>
        <end position="445"/>
    </location>
</feature>
<evidence type="ECO:0000313" key="9">
    <source>
        <dbReference type="EMBL" id="EHK20999.1"/>
    </source>
</evidence>
<feature type="transmembrane region" description="Helical" evidence="6">
    <location>
        <begin position="773"/>
        <end position="792"/>
    </location>
</feature>
<dbReference type="PANTHER" id="PTHR43806">
    <property type="entry name" value="PEPTIDASE S8"/>
    <property type="match status" value="1"/>
</dbReference>
<feature type="active site" description="Charge relay system" evidence="5">
    <location>
        <position position="772"/>
    </location>
</feature>
<keyword evidence="2 5" id="KW-0645">Protease</keyword>
<comment type="caution">
    <text evidence="9">The sequence shown here is derived from an EMBL/GenBank/DDBJ whole genome shotgun (WGS) entry which is preliminary data.</text>
</comment>
<dbReference type="RefSeq" id="XP_013955192.1">
    <property type="nucleotide sequence ID" value="XM_014099717.1"/>
</dbReference>
<proteinExistence type="inferred from homology"/>
<gene>
    <name evidence="9" type="ORF">TRIVIDRAFT_70009</name>
</gene>
<feature type="active site" description="Charge relay system" evidence="5">
    <location>
        <position position="613"/>
    </location>
</feature>
<feature type="domain" description="Peptidase S8/S53" evidence="7">
    <location>
        <begin position="566"/>
        <end position="787"/>
    </location>
</feature>
<sequence>MDPTTSRHQELIRQTALFALDYGVQHSSADAGSLGTRLFLISTQLEAANPDVLINSDMPELSGVITKLQSILQCTSYPTTKFQIDQVRYNLGVFLKSSDFKAEDEMQELLANCNTLLKGLRVYESAAHILANPPNSRTIEYPMHIKEKLLSGLRKQSLCASCPNDDGIQRSPRWHPIRLLLKQKPLGVDSQTVDFNVLVARTFQERWQDVGLSISLREKSVGFAGENQPRGSSSRRQESILGQGMFCRILSEDIFARVCFDFRNGYFLPLPNGQALEQRPCPGFGITLTTVLQKYTLQLKDKIQLAHMTAQAFWQFYDTELLYSKWNSDCILFIPEQHKGVRRVPNKPYISIQFEVSEECQDEYLSEYSLLHRYPRILAFAIMLIEIGLGRSLQLRRCNGLATQVNADFDVACQGLDELKKTPWENFGNKDVFIQAIVNCLASNNYRPVDITDGTIPRSEQDQCGRESLEISQRRGVFYDKVVWPLQWLAEVGFPGDQSASYLLENQGSPQLPRSLSTRQDHTEDIQLPSVQFHGGNCINTKLWLDDLKAINKAIYPRLQKLATDGKGVRVAILDTGYDPKAPLLAEKAASRCFKGWKDFVSGSDVPVDSFGHGTFMAPLLIQSASISEVHIARIAENTDNLQQSPSRVTQGIRWAALEQNADIISMSLGFPTSNNKAHEEISEAIEEVRKKRGRRIIFLASAGNSDVYSDETFPATHQSVISIRATDSLGTFMTTNPENTKESSVVFGAIGDDIPTSLRQFHPEASLPGSSAATAIAAGIAAMMLAYVLILPQMVKMEQGEGVLERLWTTEGMRKMFMKMSDDMGQRRRFLNPSRFFLDKPTPESRYFAIYDCL</sequence>
<dbReference type="Pfam" id="PF00082">
    <property type="entry name" value="Peptidase_S8"/>
    <property type="match status" value="1"/>
</dbReference>
<dbReference type="Proteomes" id="UP000007115">
    <property type="component" value="Unassembled WGS sequence"/>
</dbReference>
<dbReference type="EMBL" id="ABDF02000076">
    <property type="protein sequence ID" value="EHK20999.1"/>
    <property type="molecule type" value="Genomic_DNA"/>
</dbReference>